<keyword evidence="2" id="KW-1185">Reference proteome</keyword>
<dbReference type="GeneID" id="78397947"/>
<sequence length="190" mass="20497">MADGLTFSCKCGEVQGHLSVAARKAGTRVQCFCADCRAAEIHLTQRDPAPHPVDLFQTTPDGLHITQGADNLRLLRLSPRGLMRWYAGCCGTPIGNTLGKPGLPFVGLNSHLFTDPATLGKVRAKAFISRPGQPPRSKGAGRMAFGIVTRMITSRLSGRWRETPFFDVESGAPVAEAEVLSKKARDALLR</sequence>
<evidence type="ECO:0008006" key="3">
    <source>
        <dbReference type="Google" id="ProtNLM"/>
    </source>
</evidence>
<dbReference type="STRING" id="481446.NIT7645_03140"/>
<organism evidence="1 2">
    <name type="scientific">Phaeobacter italicus</name>
    <dbReference type="NCBI Taxonomy" id="481446"/>
    <lineage>
        <taxon>Bacteria</taxon>
        <taxon>Pseudomonadati</taxon>
        <taxon>Pseudomonadota</taxon>
        <taxon>Alphaproteobacteria</taxon>
        <taxon>Rhodobacterales</taxon>
        <taxon>Roseobacteraceae</taxon>
        <taxon>Phaeobacter</taxon>
    </lineage>
</organism>
<dbReference type="InterPro" id="IPR046149">
    <property type="entry name" value="DUF6151"/>
</dbReference>
<reference evidence="2" key="1">
    <citation type="submission" date="2015-05" db="EMBL/GenBank/DDBJ databases">
        <authorList>
            <person name="Rodrigo-Torres Lidia"/>
            <person name="Arahal R.David."/>
        </authorList>
    </citation>
    <scope>NUCLEOTIDE SEQUENCE [LARGE SCALE GENOMIC DNA]</scope>
    <source>
        <strain evidence="2">CECT 7321</strain>
    </source>
</reference>
<protein>
    <recommendedName>
        <fullName evidence="3">CENP-V/GFA domain-containing protein</fullName>
    </recommendedName>
</protein>
<dbReference type="SUPFAM" id="SSF51316">
    <property type="entry name" value="Mss4-like"/>
    <property type="match status" value="1"/>
</dbReference>
<dbReference type="AlphaFoldDB" id="A0A0H5CWN9"/>
<name>A0A0H5CWN9_9RHOB</name>
<dbReference type="Pfam" id="PF19648">
    <property type="entry name" value="DUF6151"/>
    <property type="match status" value="1"/>
</dbReference>
<dbReference type="Gene3D" id="3.90.1590.10">
    <property type="entry name" value="glutathione-dependent formaldehyde- activating enzyme (gfa)"/>
    <property type="match status" value="1"/>
</dbReference>
<proteinExistence type="predicted"/>
<dbReference type="RefSeq" id="WP_046211016.1">
    <property type="nucleotide sequence ID" value="NZ_BSKQ01000001.1"/>
</dbReference>
<gene>
    <name evidence="1" type="ORF">NIT7321_00115</name>
</gene>
<dbReference type="InterPro" id="IPR011057">
    <property type="entry name" value="Mss4-like_sf"/>
</dbReference>
<evidence type="ECO:0000313" key="2">
    <source>
        <dbReference type="Proteomes" id="UP000043764"/>
    </source>
</evidence>
<evidence type="ECO:0000313" key="1">
    <source>
        <dbReference type="EMBL" id="CRL09286.1"/>
    </source>
</evidence>
<dbReference type="Proteomes" id="UP000043764">
    <property type="component" value="Unassembled WGS sequence"/>
</dbReference>
<accession>A0A0H5CWN9</accession>
<dbReference type="EMBL" id="CVRL01000001">
    <property type="protein sequence ID" value="CRL09286.1"/>
    <property type="molecule type" value="Genomic_DNA"/>
</dbReference>